<keyword evidence="6 8" id="KW-1133">Transmembrane helix</keyword>
<sequence>MAEKGLRKWVITITVITASLLELIDTTIVNVSLPQIQGNLGATLEDVAWITTGYAIANVIILPMSGWLGETFGRKNYFLFSIVIFTIASFLCGNATSLDELIAFRILQGLAGGGLISTGQAILLEAWPPEEVGVATAMFGLGAVVGPTLGPTIGGYITDHFSWPWIFYVNIPVGIIAAFATFLFIKETPKTAKGKPIDWWGIVLLALTVGSLQTVLEKGESEDWFATSYILVLSIISLLGFLLFIWREKSTEHPIVNLDILKKRSFSVGMFFSFILGFGLYGSVFIFPIFCQNLLGFTALQTGEILLPGGLATIVLMPAIGIMLKKGVPAQLMAGFGMLMFFLFSLMLSKSTLSSGTGDFFWPLIIRGVGMAFLFVPLTTLAIQDLRGKEIGQGTGLNNMGRQLGGSFGIAALTTFIHIRNGLHRSNLLSNVNDYNTAFTQKIQMITRSFEAKGYTFLDAQHVALKAIEGMVTRQTFLLTYTDAYWLVGYTMLFSIPLLLLQKFKKNVEIPADVH</sequence>
<dbReference type="PANTHER" id="PTHR42718:SF9">
    <property type="entry name" value="MAJOR FACILITATOR SUPERFAMILY MULTIDRUG TRANSPORTER MFSC"/>
    <property type="match status" value="1"/>
</dbReference>
<dbReference type="Gene3D" id="1.20.1720.10">
    <property type="entry name" value="Multidrug resistance protein D"/>
    <property type="match status" value="1"/>
</dbReference>
<comment type="subcellular location">
    <subcellularLocation>
        <location evidence="1">Cell membrane</location>
        <topology evidence="1">Multi-pass membrane protein</topology>
    </subcellularLocation>
</comment>
<dbReference type="SUPFAM" id="SSF103473">
    <property type="entry name" value="MFS general substrate transporter"/>
    <property type="match status" value="1"/>
</dbReference>
<evidence type="ECO:0000256" key="7">
    <source>
        <dbReference type="ARBA" id="ARBA00023136"/>
    </source>
</evidence>
<reference evidence="10 11" key="1">
    <citation type="submission" date="2020-12" db="EMBL/GenBank/DDBJ databases">
        <title>Bacterial novel species Pedobacter sp. SD-b isolated from soil.</title>
        <authorList>
            <person name="Jung H.-Y."/>
        </authorList>
    </citation>
    <scope>NUCLEOTIDE SEQUENCE [LARGE SCALE GENOMIC DNA]</scope>
    <source>
        <strain evidence="10 11">SD-b</strain>
    </source>
</reference>
<feature type="transmembrane region" description="Helical" evidence="8">
    <location>
        <begin position="163"/>
        <end position="185"/>
    </location>
</feature>
<evidence type="ECO:0000256" key="5">
    <source>
        <dbReference type="ARBA" id="ARBA00022692"/>
    </source>
</evidence>
<feature type="transmembrane region" description="Helical" evidence="8">
    <location>
        <begin position="136"/>
        <end position="157"/>
    </location>
</feature>
<feature type="transmembrane region" description="Helical" evidence="8">
    <location>
        <begin position="228"/>
        <end position="246"/>
    </location>
</feature>
<dbReference type="InterPro" id="IPR036259">
    <property type="entry name" value="MFS_trans_sf"/>
</dbReference>
<dbReference type="RefSeq" id="WP_200585916.1">
    <property type="nucleotide sequence ID" value="NZ_JAEHFY010000011.1"/>
</dbReference>
<keyword evidence="11" id="KW-1185">Reference proteome</keyword>
<evidence type="ECO:0000256" key="8">
    <source>
        <dbReference type="SAM" id="Phobius"/>
    </source>
</evidence>
<feature type="transmembrane region" description="Helical" evidence="8">
    <location>
        <begin position="360"/>
        <end position="383"/>
    </location>
</feature>
<name>A0ABS1BJX9_9SPHI</name>
<protein>
    <submittedName>
        <fullName evidence="10">DHA2 family efflux MFS transporter permease subunit</fullName>
    </submittedName>
</protein>
<evidence type="ECO:0000313" key="11">
    <source>
        <dbReference type="Proteomes" id="UP000660024"/>
    </source>
</evidence>
<evidence type="ECO:0000256" key="1">
    <source>
        <dbReference type="ARBA" id="ARBA00004651"/>
    </source>
</evidence>
<dbReference type="EMBL" id="JAEHFY010000011">
    <property type="protein sequence ID" value="MBK0383108.1"/>
    <property type="molecule type" value="Genomic_DNA"/>
</dbReference>
<dbReference type="PROSITE" id="PS50850">
    <property type="entry name" value="MFS"/>
    <property type="match status" value="1"/>
</dbReference>
<dbReference type="Pfam" id="PF07690">
    <property type="entry name" value="MFS_1"/>
    <property type="match status" value="1"/>
</dbReference>
<feature type="transmembrane region" description="Helical" evidence="8">
    <location>
        <begin position="197"/>
        <end position="216"/>
    </location>
</feature>
<evidence type="ECO:0000256" key="2">
    <source>
        <dbReference type="ARBA" id="ARBA00008537"/>
    </source>
</evidence>
<feature type="transmembrane region" description="Helical" evidence="8">
    <location>
        <begin position="266"/>
        <end position="290"/>
    </location>
</feature>
<keyword evidence="4" id="KW-1003">Cell membrane</keyword>
<feature type="transmembrane region" description="Helical" evidence="8">
    <location>
        <begin position="48"/>
        <end position="69"/>
    </location>
</feature>
<feature type="transmembrane region" description="Helical" evidence="8">
    <location>
        <begin position="305"/>
        <end position="324"/>
    </location>
</feature>
<organism evidence="10 11">
    <name type="scientific">Pedobacter segetis</name>
    <dbReference type="NCBI Taxonomy" id="2793069"/>
    <lineage>
        <taxon>Bacteria</taxon>
        <taxon>Pseudomonadati</taxon>
        <taxon>Bacteroidota</taxon>
        <taxon>Sphingobacteriia</taxon>
        <taxon>Sphingobacteriales</taxon>
        <taxon>Sphingobacteriaceae</taxon>
        <taxon>Pedobacter</taxon>
    </lineage>
</organism>
<dbReference type="NCBIfam" id="TIGR00711">
    <property type="entry name" value="efflux_EmrB"/>
    <property type="match status" value="1"/>
</dbReference>
<keyword evidence="5 8" id="KW-0812">Transmembrane</keyword>
<evidence type="ECO:0000259" key="9">
    <source>
        <dbReference type="PROSITE" id="PS50850"/>
    </source>
</evidence>
<evidence type="ECO:0000256" key="4">
    <source>
        <dbReference type="ARBA" id="ARBA00022475"/>
    </source>
</evidence>
<comment type="similarity">
    <text evidence="2">Belongs to the major facilitator superfamily. EmrB family.</text>
</comment>
<evidence type="ECO:0000256" key="3">
    <source>
        <dbReference type="ARBA" id="ARBA00022448"/>
    </source>
</evidence>
<feature type="transmembrane region" description="Helical" evidence="8">
    <location>
        <begin position="102"/>
        <end position="124"/>
    </location>
</feature>
<feature type="domain" description="Major facilitator superfamily (MFS) profile" evidence="9">
    <location>
        <begin position="11"/>
        <end position="507"/>
    </location>
</feature>
<comment type="caution">
    <text evidence="10">The sequence shown here is derived from an EMBL/GenBank/DDBJ whole genome shotgun (WGS) entry which is preliminary data.</text>
</comment>
<evidence type="ECO:0000313" key="10">
    <source>
        <dbReference type="EMBL" id="MBK0383108.1"/>
    </source>
</evidence>
<dbReference type="PRINTS" id="PR01036">
    <property type="entry name" value="TCRTETB"/>
</dbReference>
<proteinExistence type="inferred from homology"/>
<evidence type="ECO:0000256" key="6">
    <source>
        <dbReference type="ARBA" id="ARBA00022989"/>
    </source>
</evidence>
<feature type="transmembrane region" description="Helical" evidence="8">
    <location>
        <begin position="484"/>
        <end position="501"/>
    </location>
</feature>
<dbReference type="CDD" id="cd17503">
    <property type="entry name" value="MFS_LmrB_MDR_like"/>
    <property type="match status" value="1"/>
</dbReference>
<dbReference type="PANTHER" id="PTHR42718">
    <property type="entry name" value="MAJOR FACILITATOR SUPERFAMILY MULTIDRUG TRANSPORTER MFSC"/>
    <property type="match status" value="1"/>
</dbReference>
<dbReference type="Proteomes" id="UP000660024">
    <property type="component" value="Unassembled WGS sequence"/>
</dbReference>
<feature type="transmembrane region" description="Helical" evidence="8">
    <location>
        <begin position="9"/>
        <end position="28"/>
    </location>
</feature>
<feature type="transmembrane region" description="Helical" evidence="8">
    <location>
        <begin position="331"/>
        <end position="348"/>
    </location>
</feature>
<dbReference type="InterPro" id="IPR020846">
    <property type="entry name" value="MFS_dom"/>
</dbReference>
<keyword evidence="7 8" id="KW-0472">Membrane</keyword>
<accession>A0ABS1BJX9</accession>
<dbReference type="Gene3D" id="1.20.1250.20">
    <property type="entry name" value="MFS general substrate transporter like domains"/>
    <property type="match status" value="1"/>
</dbReference>
<keyword evidence="3" id="KW-0813">Transport</keyword>
<feature type="transmembrane region" description="Helical" evidence="8">
    <location>
        <begin position="76"/>
        <end position="96"/>
    </location>
</feature>
<gene>
    <name evidence="10" type="ORF">I5M32_09065</name>
</gene>
<dbReference type="InterPro" id="IPR004638">
    <property type="entry name" value="EmrB-like"/>
</dbReference>
<dbReference type="InterPro" id="IPR011701">
    <property type="entry name" value="MFS"/>
</dbReference>
<feature type="transmembrane region" description="Helical" evidence="8">
    <location>
        <begin position="404"/>
        <end position="423"/>
    </location>
</feature>